<gene>
    <name evidence="1" type="ORF">S12H4_51120</name>
</gene>
<proteinExistence type="predicted"/>
<feature type="non-terminal residue" evidence="1">
    <location>
        <position position="1"/>
    </location>
</feature>
<dbReference type="EMBL" id="BARW01032272">
    <property type="protein sequence ID" value="GAJ11461.1"/>
    <property type="molecule type" value="Genomic_DNA"/>
</dbReference>
<dbReference type="AlphaFoldDB" id="X1VCK8"/>
<name>X1VCK8_9ZZZZ</name>
<protein>
    <submittedName>
        <fullName evidence="1">Uncharacterized protein</fullName>
    </submittedName>
</protein>
<sequence>ELYIEIYGNLQQENYVSKVASTKDERKMLIESGFEWVGQDNDGLTYFRKPK</sequence>
<evidence type="ECO:0000313" key="1">
    <source>
        <dbReference type="EMBL" id="GAJ11461.1"/>
    </source>
</evidence>
<organism evidence="1">
    <name type="scientific">marine sediment metagenome</name>
    <dbReference type="NCBI Taxonomy" id="412755"/>
    <lineage>
        <taxon>unclassified sequences</taxon>
        <taxon>metagenomes</taxon>
        <taxon>ecological metagenomes</taxon>
    </lineage>
</organism>
<reference evidence="1" key="1">
    <citation type="journal article" date="2014" name="Front. Microbiol.">
        <title>High frequency of phylogenetically diverse reductive dehalogenase-homologous genes in deep subseafloor sedimentary metagenomes.</title>
        <authorList>
            <person name="Kawai M."/>
            <person name="Futagami T."/>
            <person name="Toyoda A."/>
            <person name="Takaki Y."/>
            <person name="Nishi S."/>
            <person name="Hori S."/>
            <person name="Arai W."/>
            <person name="Tsubouchi T."/>
            <person name="Morono Y."/>
            <person name="Uchiyama I."/>
            <person name="Ito T."/>
            <person name="Fujiyama A."/>
            <person name="Inagaki F."/>
            <person name="Takami H."/>
        </authorList>
    </citation>
    <scope>NUCLEOTIDE SEQUENCE</scope>
    <source>
        <strain evidence="1">Expedition CK06-06</strain>
    </source>
</reference>
<accession>X1VCK8</accession>
<comment type="caution">
    <text evidence="1">The sequence shown here is derived from an EMBL/GenBank/DDBJ whole genome shotgun (WGS) entry which is preliminary data.</text>
</comment>